<reference evidence="1" key="1">
    <citation type="submission" date="2023-08" db="EMBL/GenBank/DDBJ databases">
        <authorList>
            <person name="Page C.A."/>
            <person name="Perez-Diaz I.M."/>
        </authorList>
    </citation>
    <scope>NUCLEOTIDE SEQUENCE</scope>
    <source>
        <strain evidence="1">3.8.38</strain>
    </source>
</reference>
<sequence>MDKKEALNKVQQLQNKALSLGMDWELDQSPMFAEGHLSDFISDVVDGTNENIEEISKEK</sequence>
<comment type="caution">
    <text evidence="1">The sequence shown here is derived from an EMBL/GenBank/DDBJ whole genome shotgun (WGS) entry which is preliminary data.</text>
</comment>
<evidence type="ECO:0000313" key="2">
    <source>
        <dbReference type="Proteomes" id="UP001254075"/>
    </source>
</evidence>
<dbReference type="AlphaFoldDB" id="A0AAW8WAR6"/>
<dbReference type="Proteomes" id="UP001254075">
    <property type="component" value="Unassembled WGS sequence"/>
</dbReference>
<protein>
    <recommendedName>
        <fullName evidence="3">Phage protein</fullName>
    </recommendedName>
</protein>
<dbReference type="EMBL" id="JAVLAM010000006">
    <property type="protein sequence ID" value="MDT7015401.1"/>
    <property type="molecule type" value="Genomic_DNA"/>
</dbReference>
<organism evidence="1 2">
    <name type="scientific">Levilactobacillus namurensis</name>
    <dbReference type="NCBI Taxonomy" id="380393"/>
    <lineage>
        <taxon>Bacteria</taxon>
        <taxon>Bacillati</taxon>
        <taxon>Bacillota</taxon>
        <taxon>Bacilli</taxon>
        <taxon>Lactobacillales</taxon>
        <taxon>Lactobacillaceae</taxon>
        <taxon>Levilactobacillus</taxon>
    </lineage>
</organism>
<gene>
    <name evidence="1" type="ORF">RI532_13545</name>
</gene>
<name>A0AAW8WAR6_9LACO</name>
<accession>A0AAW8WAR6</accession>
<proteinExistence type="predicted"/>
<evidence type="ECO:0008006" key="3">
    <source>
        <dbReference type="Google" id="ProtNLM"/>
    </source>
</evidence>
<dbReference type="RefSeq" id="WP_313845722.1">
    <property type="nucleotide sequence ID" value="NZ_JAVLAM010000006.1"/>
</dbReference>
<evidence type="ECO:0000313" key="1">
    <source>
        <dbReference type="EMBL" id="MDT7015401.1"/>
    </source>
</evidence>